<evidence type="ECO:0000259" key="2">
    <source>
        <dbReference type="PROSITE" id="PS00028"/>
    </source>
</evidence>
<dbReference type="GO" id="GO:0045944">
    <property type="term" value="P:positive regulation of transcription by RNA polymerase II"/>
    <property type="evidence" value="ECO:0007669"/>
    <property type="project" value="InterPro"/>
</dbReference>
<dbReference type="AlphaFoldDB" id="A0A7K6B3G3"/>
<dbReference type="Pfam" id="PF24757">
    <property type="entry name" value="C2H2_ASCIZ"/>
    <property type="match status" value="2"/>
</dbReference>
<evidence type="ECO:0000313" key="4">
    <source>
        <dbReference type="Proteomes" id="UP000544127"/>
    </source>
</evidence>
<dbReference type="InterPro" id="IPR013087">
    <property type="entry name" value="Znf_C2H2_type"/>
</dbReference>
<dbReference type="PANTHER" id="PTHR46664">
    <property type="entry name" value="ATM INTERACTOR"/>
    <property type="match status" value="1"/>
</dbReference>
<feature type="non-terminal residue" evidence="3">
    <location>
        <position position="766"/>
    </location>
</feature>
<dbReference type="InterPro" id="IPR056381">
    <property type="entry name" value="Znf_C2HC_ASCIZ_3rd"/>
</dbReference>
<proteinExistence type="predicted"/>
<dbReference type="PROSITE" id="PS00028">
    <property type="entry name" value="ZINC_FINGER_C2H2_1"/>
    <property type="match status" value="1"/>
</dbReference>
<dbReference type="InterPro" id="IPR055303">
    <property type="entry name" value="ATMIN"/>
</dbReference>
<dbReference type="EMBL" id="VZRI01008868">
    <property type="protein sequence ID" value="NWU96845.1"/>
    <property type="molecule type" value="Genomic_DNA"/>
</dbReference>
<feature type="non-terminal residue" evidence="3">
    <location>
        <position position="1"/>
    </location>
</feature>
<dbReference type="OrthoDB" id="6354171at2759"/>
<dbReference type="GO" id="GO:0000976">
    <property type="term" value="F:transcription cis-regulatory region binding"/>
    <property type="evidence" value="ECO:0007669"/>
    <property type="project" value="InterPro"/>
</dbReference>
<gene>
    <name evidence="3" type="primary">Atmin</name>
    <name evidence="3" type="ORF">UPUEPO_R04860</name>
</gene>
<organism evidence="3 4">
    <name type="scientific">Upupa epops</name>
    <name type="common">Eurasian hoopoe</name>
    <dbReference type="NCBI Taxonomy" id="57439"/>
    <lineage>
        <taxon>Eukaryota</taxon>
        <taxon>Metazoa</taxon>
        <taxon>Chordata</taxon>
        <taxon>Craniata</taxon>
        <taxon>Vertebrata</taxon>
        <taxon>Euteleostomi</taxon>
        <taxon>Archelosauria</taxon>
        <taxon>Archosauria</taxon>
        <taxon>Dinosauria</taxon>
        <taxon>Saurischia</taxon>
        <taxon>Theropoda</taxon>
        <taxon>Coelurosauria</taxon>
        <taxon>Aves</taxon>
        <taxon>Neognathae</taxon>
        <taxon>Neoaves</taxon>
        <taxon>Telluraves</taxon>
        <taxon>Coraciimorphae</taxon>
        <taxon>Bucerotiformes</taxon>
        <taxon>Upupidae</taxon>
        <taxon>Upupa</taxon>
    </lineage>
</organism>
<dbReference type="InterPro" id="IPR056380">
    <property type="entry name" value="Znf_C2H2_ASCIZ_4th"/>
</dbReference>
<feature type="compositionally biased region" description="Basic and acidic residues" evidence="1">
    <location>
        <begin position="154"/>
        <end position="164"/>
    </location>
</feature>
<reference evidence="3 4" key="1">
    <citation type="submission" date="2019-09" db="EMBL/GenBank/DDBJ databases">
        <title>Bird 10,000 Genomes (B10K) Project - Family phase.</title>
        <authorList>
            <person name="Zhang G."/>
        </authorList>
    </citation>
    <scope>NUCLEOTIDE SEQUENCE [LARGE SCALE GENOMIC DNA]</scope>
    <source>
        <strain evidence="3">B10K-DU-012-37</strain>
    </source>
</reference>
<feature type="domain" description="C2H2-type" evidence="2">
    <location>
        <begin position="25"/>
        <end position="48"/>
    </location>
</feature>
<dbReference type="PANTHER" id="PTHR46664:SF1">
    <property type="entry name" value="ATM INTERACTOR"/>
    <property type="match status" value="1"/>
</dbReference>
<keyword evidence="4" id="KW-1185">Reference proteome</keyword>
<feature type="region of interest" description="Disordered" evidence="1">
    <location>
        <begin position="154"/>
        <end position="181"/>
    </location>
</feature>
<dbReference type="GO" id="GO:0000981">
    <property type="term" value="F:DNA-binding transcription factor activity, RNA polymerase II-specific"/>
    <property type="evidence" value="ECO:0007669"/>
    <property type="project" value="TreeGrafter"/>
</dbReference>
<dbReference type="Pfam" id="PF24761">
    <property type="entry name" value="C2H2_ASCIZ_4th"/>
    <property type="match status" value="1"/>
</dbReference>
<comment type="caution">
    <text evidence="3">The sequence shown here is derived from an EMBL/GenBank/DDBJ whole genome shotgun (WGS) entry which is preliminary data.</text>
</comment>
<dbReference type="Pfam" id="PF24759">
    <property type="entry name" value="C2HC_ASCIZ"/>
    <property type="match status" value="1"/>
</dbReference>
<evidence type="ECO:0000313" key="3">
    <source>
        <dbReference type="EMBL" id="NWU96845.1"/>
    </source>
</evidence>
<dbReference type="GO" id="GO:0005634">
    <property type="term" value="C:nucleus"/>
    <property type="evidence" value="ECO:0007669"/>
    <property type="project" value="TreeGrafter"/>
</dbReference>
<accession>A0A7K6B3G3</accession>
<sequence>DVPPGGELVRPSVTELSQVRTNILCTVPGCGKVLPNSPALDMHLRKAHPLQDGKRNAPVRKGLKTSQKFYCCPIEGCPRGPNRPFSQFSLVKQHFMKMHAEKKHKCDKCSNSYGTEWYLKRHIEVCGKTFQCTCGCPYASRTALLSHIYRTGHEIPAEHRDPPSKKRKMETSVHNQQLAEKTNEAFISTHSKNPGSQELESPEVKLVASLESSCRSNFTSQMQPKCTPKMLLPKPKVALVKLPVMQLTQLPIYVSAADSSVKPAVVAVDNQGSVVSTVHLLPQSIGILIPALEAETVVFKDSMPVSKVTSSGDHEPVSTGVQVELDKVTTNNTEQELGSICHKNKISSINIQTDLSYISQNLVPPGAWTPSSSVSSCSQTDLSFGSQVSLPISVQTQTLLPASKLTASIAAQTDAFSQVCFPTCGISRETQTGRTQDSVDGGVQMDQAVTCSDIFDNVHSSYNVSTHIELPENNLMPANIDQTLSNCKSPNQESVKSESLIGFNTQTNMLPPQNTMDNQTQTMDLLSDLENIFSGNMSGQTLDNRGLLSETSSNADTHLPSGPSQSTGIDFDIEEFFSASNIQTQTEESELGTLNSEPVLESLDIETQTDFLFSDSATQSYSCRGNSNFLGLEMFDTQTQTDLNFFLDTNTHLPLGSILKQSSFSMSTDSSDTETQTEVYSTPKNIPTQNVESKVQLSSTETQTMDSCFENLGSLFLTSNETQTAVGDFLLADLAWNTMESQFSSVETQTCEELCSLFQSSDKSNH</sequence>
<evidence type="ECO:0000256" key="1">
    <source>
        <dbReference type="SAM" id="MobiDB-lite"/>
    </source>
</evidence>
<protein>
    <submittedName>
        <fullName evidence="3">ATMIN protein</fullName>
    </submittedName>
</protein>
<name>A0A7K6B3G3_UPUEP</name>
<dbReference type="Proteomes" id="UP000544127">
    <property type="component" value="Unassembled WGS sequence"/>
</dbReference>
<dbReference type="Gene3D" id="3.30.160.60">
    <property type="entry name" value="Classic Zinc Finger"/>
    <property type="match status" value="1"/>
</dbReference>
<dbReference type="InterPro" id="IPR056545">
    <property type="entry name" value="C2H2_ASCIZ_1st_2nd"/>
</dbReference>
<feature type="compositionally biased region" description="Polar residues" evidence="1">
    <location>
        <begin position="172"/>
        <end position="181"/>
    </location>
</feature>
<dbReference type="SMART" id="SM00355">
    <property type="entry name" value="ZnF_C2H2"/>
    <property type="match status" value="4"/>
</dbReference>